<dbReference type="InterPro" id="IPR001547">
    <property type="entry name" value="Glyco_hydro_5"/>
</dbReference>
<dbReference type="AlphaFoldDB" id="A0A4S8U451"/>
<evidence type="ECO:0000256" key="4">
    <source>
        <dbReference type="ARBA" id="ARBA00022801"/>
    </source>
</evidence>
<evidence type="ECO:0000256" key="5">
    <source>
        <dbReference type="ARBA" id="ARBA00023295"/>
    </source>
</evidence>
<dbReference type="EMBL" id="QZAV01000085">
    <property type="protein sequence ID" value="THX38940.1"/>
    <property type="molecule type" value="Genomic_DNA"/>
</dbReference>
<dbReference type="InterPro" id="IPR017853">
    <property type="entry name" value="GH"/>
</dbReference>
<evidence type="ECO:0000256" key="2">
    <source>
        <dbReference type="ARBA" id="ARBA00005641"/>
    </source>
</evidence>
<dbReference type="EC" id="3.2.1.4" evidence="3"/>
<dbReference type="PANTHER" id="PTHR34142">
    <property type="entry name" value="ENDO-BETA-1,4-GLUCANASE A"/>
    <property type="match status" value="1"/>
</dbReference>
<comment type="similarity">
    <text evidence="2 6">Belongs to the glycosyl hydrolase 5 (cellulase A) family.</text>
</comment>
<gene>
    <name evidence="9" type="ORF">D6D10_04672</name>
</gene>
<evidence type="ECO:0000256" key="3">
    <source>
        <dbReference type="ARBA" id="ARBA00012601"/>
    </source>
</evidence>
<protein>
    <recommendedName>
        <fullName evidence="3">cellulase</fullName>
        <ecNumber evidence="3">3.2.1.4</ecNumber>
    </recommendedName>
</protein>
<keyword evidence="4 6" id="KW-0378">Hydrolase</keyword>
<comment type="caution">
    <text evidence="9">The sequence shown here is derived from an EMBL/GenBank/DDBJ whole genome shotgun (WGS) entry which is preliminary data.</text>
</comment>
<name>A0A4S8U451_AURPU</name>
<evidence type="ECO:0000256" key="7">
    <source>
        <dbReference type="SAM" id="SignalP"/>
    </source>
</evidence>
<feature type="domain" description="Glycoside hydrolase family 5" evidence="8">
    <location>
        <begin position="37"/>
        <end position="311"/>
    </location>
</feature>
<keyword evidence="7" id="KW-0732">Signal</keyword>
<proteinExistence type="inferred from homology"/>
<accession>A0A4S8U451</accession>
<comment type="catalytic activity">
    <reaction evidence="1">
        <text>Endohydrolysis of (1-&gt;4)-beta-D-glucosidic linkages in cellulose, lichenin and cereal beta-D-glucans.</text>
        <dbReference type="EC" id="3.2.1.4"/>
    </reaction>
</comment>
<dbReference type="PANTHER" id="PTHR34142:SF1">
    <property type="entry name" value="GLYCOSIDE HYDROLASE FAMILY 5 DOMAIN-CONTAINING PROTEIN"/>
    <property type="match status" value="1"/>
</dbReference>
<evidence type="ECO:0000313" key="9">
    <source>
        <dbReference type="EMBL" id="THX38940.1"/>
    </source>
</evidence>
<dbReference type="SUPFAM" id="SSF51445">
    <property type="entry name" value="(Trans)glycosidases"/>
    <property type="match status" value="1"/>
</dbReference>
<sequence length="341" mass="36956">MHLPSLLLAAGSASVVLSQPLTRLSQRASKLQFVGINESGPEFGEANIPGTYGTDYTWPDLSTISTFVNKGMNTFRVNFLMERLVPNEMTGSLDAAYLGNLTETVNGITKLGAYAIIVPHNYGRYNGEIITSTEDFAAFWKTIAAEYKDNDKVIFDTNNEFHDESSTLVAQLNQAAITAIRSAGATSQYITVEGNAYTGAWTWTTTQGTDGKTNGETMGSLTDTVEDKLIYQMHQYLDSDGSGTSSTCVSQTVGSERLQAATTWLRDNKKIGLVGEFAGAVNTDCEAAVKDLLAFVAENSDVWTGALWWAAGPWWGDYMFSVEPKDGVAYSTYADVVASYA</sequence>
<feature type="chain" id="PRO_5043195745" description="cellulase" evidence="7">
    <location>
        <begin position="19"/>
        <end position="341"/>
    </location>
</feature>
<dbReference type="Pfam" id="PF00150">
    <property type="entry name" value="Cellulase"/>
    <property type="match status" value="1"/>
</dbReference>
<dbReference type="GO" id="GO:0008810">
    <property type="term" value="F:cellulase activity"/>
    <property type="evidence" value="ECO:0007669"/>
    <property type="project" value="UniProtKB-EC"/>
</dbReference>
<dbReference type="GO" id="GO:0009251">
    <property type="term" value="P:glucan catabolic process"/>
    <property type="evidence" value="ECO:0007669"/>
    <property type="project" value="TreeGrafter"/>
</dbReference>
<organism evidence="9 10">
    <name type="scientific">Aureobasidium pullulans</name>
    <name type="common">Black yeast</name>
    <name type="synonym">Pullularia pullulans</name>
    <dbReference type="NCBI Taxonomy" id="5580"/>
    <lineage>
        <taxon>Eukaryota</taxon>
        <taxon>Fungi</taxon>
        <taxon>Dikarya</taxon>
        <taxon>Ascomycota</taxon>
        <taxon>Pezizomycotina</taxon>
        <taxon>Dothideomycetes</taxon>
        <taxon>Dothideomycetidae</taxon>
        <taxon>Dothideales</taxon>
        <taxon>Saccotheciaceae</taxon>
        <taxon>Aureobasidium</taxon>
    </lineage>
</organism>
<keyword evidence="5 6" id="KW-0326">Glycosidase</keyword>
<dbReference type="Proteomes" id="UP000308953">
    <property type="component" value="Unassembled WGS sequence"/>
</dbReference>
<reference evidence="9 10" key="1">
    <citation type="submission" date="2018-10" db="EMBL/GenBank/DDBJ databases">
        <title>Fifty Aureobasidium pullulans genomes reveal a recombining polyextremotolerant generalist.</title>
        <authorList>
            <person name="Gostincar C."/>
            <person name="Turk M."/>
            <person name="Zajc J."/>
            <person name="Gunde-Cimerman N."/>
        </authorList>
    </citation>
    <scope>NUCLEOTIDE SEQUENCE [LARGE SCALE GENOMIC DNA]</scope>
    <source>
        <strain evidence="9 10">EXF-9785</strain>
    </source>
</reference>
<feature type="signal peptide" evidence="7">
    <location>
        <begin position="1"/>
        <end position="18"/>
    </location>
</feature>
<evidence type="ECO:0000259" key="8">
    <source>
        <dbReference type="Pfam" id="PF00150"/>
    </source>
</evidence>
<dbReference type="Gene3D" id="3.20.20.80">
    <property type="entry name" value="Glycosidases"/>
    <property type="match status" value="1"/>
</dbReference>
<evidence type="ECO:0000256" key="6">
    <source>
        <dbReference type="RuleBase" id="RU361153"/>
    </source>
</evidence>
<evidence type="ECO:0000256" key="1">
    <source>
        <dbReference type="ARBA" id="ARBA00000966"/>
    </source>
</evidence>
<evidence type="ECO:0000313" key="10">
    <source>
        <dbReference type="Proteomes" id="UP000308953"/>
    </source>
</evidence>